<dbReference type="PANTHER" id="PTHR42924:SF3">
    <property type="entry name" value="POLYMERASE_HISTIDINOL PHOSPHATASE N-TERMINAL DOMAIN-CONTAINING PROTEIN"/>
    <property type="match status" value="1"/>
</dbReference>
<gene>
    <name evidence="2" type="ORF">UFOPK2928_00608</name>
    <name evidence="3" type="ORF">UFOPK3786_00399</name>
</gene>
<dbReference type="GO" id="GO:0004534">
    <property type="term" value="F:5'-3' RNA exonuclease activity"/>
    <property type="evidence" value="ECO:0007669"/>
    <property type="project" value="TreeGrafter"/>
</dbReference>
<proteinExistence type="predicted"/>
<dbReference type="CDD" id="cd07432">
    <property type="entry name" value="PHP_HisPPase"/>
    <property type="match status" value="1"/>
</dbReference>
<dbReference type="InterPro" id="IPR004013">
    <property type="entry name" value="PHP_dom"/>
</dbReference>
<reference evidence="3" key="1">
    <citation type="submission" date="2020-05" db="EMBL/GenBank/DDBJ databases">
        <authorList>
            <person name="Chiriac C."/>
            <person name="Salcher M."/>
            <person name="Ghai R."/>
            <person name="Kavagutti S V."/>
        </authorList>
    </citation>
    <scope>NUCLEOTIDE SEQUENCE</scope>
</reference>
<accession>A0A6J7JTF9</accession>
<dbReference type="AlphaFoldDB" id="A0A6J7JTF9"/>
<sequence>MQFSKLYTSADRDGSIYQYVPFDVPAGAEGITLSMRHNGLISVIDLGLFDPIGFRGFSGSERDHVVISQSDATPGYLPGPIRAGTWFVSLGLHRVDEDGVTIEVEVEIGKPIFPDYSSKVAPPVRGPRRKLKARSGHRWFPADFHTHSVHSDGDLTLNELASLAATRGLELLAITDHNTTSHHRFLPEVSKFAGINLVAGQEVTTDTGHANSFGHSEWVDYREATDRWLSDTKKQGGLLSVNHPLSAPCHWRRDTPDGIDMTELWHSSWDRISDDPLKWWSENGSKIPIGGSDFHRFTSDGLPGEPTTWVEIDTEDNEVTQDQVLKALSQGRVAISADPKSAVVFALEDEMAVDGGDGLTLITPSGRKELITKDFMTVSGESGLYSLKDSNGVYHAIGYRN</sequence>
<evidence type="ECO:0000313" key="3">
    <source>
        <dbReference type="EMBL" id="CAB4947138.1"/>
    </source>
</evidence>
<feature type="domain" description="Polymerase/histidinol phosphatase N-terminal" evidence="1">
    <location>
        <begin position="142"/>
        <end position="207"/>
    </location>
</feature>
<dbReference type="EMBL" id="CAEZZY010000053">
    <property type="protein sequence ID" value="CAB4778444.1"/>
    <property type="molecule type" value="Genomic_DNA"/>
</dbReference>
<dbReference type="EMBL" id="CAFBNK010000051">
    <property type="protein sequence ID" value="CAB4947138.1"/>
    <property type="molecule type" value="Genomic_DNA"/>
</dbReference>
<evidence type="ECO:0000313" key="2">
    <source>
        <dbReference type="EMBL" id="CAB4778444.1"/>
    </source>
</evidence>
<dbReference type="PANTHER" id="PTHR42924">
    <property type="entry name" value="EXONUCLEASE"/>
    <property type="match status" value="1"/>
</dbReference>
<dbReference type="NCBIfam" id="NF038032">
    <property type="entry name" value="CehA_McbA_metalo"/>
    <property type="match status" value="1"/>
</dbReference>
<name>A0A6J7JTF9_9ZZZZ</name>
<dbReference type="Pfam" id="PF02811">
    <property type="entry name" value="PHP"/>
    <property type="match status" value="1"/>
</dbReference>
<dbReference type="InterPro" id="IPR003141">
    <property type="entry name" value="Pol/His_phosphatase_N"/>
</dbReference>
<dbReference type="GO" id="GO:0035312">
    <property type="term" value="F:5'-3' DNA exonuclease activity"/>
    <property type="evidence" value="ECO:0007669"/>
    <property type="project" value="TreeGrafter"/>
</dbReference>
<dbReference type="InterPro" id="IPR052018">
    <property type="entry name" value="PHP_domain"/>
</dbReference>
<dbReference type="InterPro" id="IPR016195">
    <property type="entry name" value="Pol/histidinol_Pase-like"/>
</dbReference>
<organism evidence="3">
    <name type="scientific">freshwater metagenome</name>
    <dbReference type="NCBI Taxonomy" id="449393"/>
    <lineage>
        <taxon>unclassified sequences</taxon>
        <taxon>metagenomes</taxon>
        <taxon>ecological metagenomes</taxon>
    </lineage>
</organism>
<dbReference type="Gene3D" id="3.20.20.140">
    <property type="entry name" value="Metal-dependent hydrolases"/>
    <property type="match status" value="1"/>
</dbReference>
<dbReference type="SMART" id="SM00481">
    <property type="entry name" value="POLIIIAc"/>
    <property type="match status" value="1"/>
</dbReference>
<protein>
    <submittedName>
        <fullName evidence="3">Unannotated protein</fullName>
    </submittedName>
</protein>
<dbReference type="SUPFAM" id="SSF89550">
    <property type="entry name" value="PHP domain-like"/>
    <property type="match status" value="1"/>
</dbReference>
<evidence type="ECO:0000259" key="1">
    <source>
        <dbReference type="SMART" id="SM00481"/>
    </source>
</evidence>